<dbReference type="SUPFAM" id="SSF53335">
    <property type="entry name" value="S-adenosyl-L-methionine-dependent methyltransferases"/>
    <property type="match status" value="1"/>
</dbReference>
<accession>A0ABN6RV95</accession>
<dbReference type="Gene3D" id="3.40.50.150">
    <property type="entry name" value="Vaccinia Virus protein VP39"/>
    <property type="match status" value="1"/>
</dbReference>
<proteinExistence type="inferred from homology"/>
<keyword evidence="2" id="KW-0489">Methyltransferase</keyword>
<evidence type="ECO:0000256" key="5">
    <source>
        <dbReference type="ARBA" id="ARBA00023098"/>
    </source>
</evidence>
<keyword evidence="3" id="KW-0808">Transferase</keyword>
<evidence type="ECO:0000313" key="7">
    <source>
        <dbReference type="Proteomes" id="UP001061361"/>
    </source>
</evidence>
<organism evidence="6 7">
    <name type="scientific">Pseudodesulfovibrio portus</name>
    <dbReference type="NCBI Taxonomy" id="231439"/>
    <lineage>
        <taxon>Bacteria</taxon>
        <taxon>Pseudomonadati</taxon>
        <taxon>Thermodesulfobacteriota</taxon>
        <taxon>Desulfovibrionia</taxon>
        <taxon>Desulfovibrionales</taxon>
        <taxon>Desulfovibrionaceae</taxon>
    </lineage>
</organism>
<dbReference type="NCBIfam" id="NF008686">
    <property type="entry name" value="PRK11705.1"/>
    <property type="match status" value="1"/>
</dbReference>
<reference evidence="6" key="1">
    <citation type="submission" date="2022-08" db="EMBL/GenBank/DDBJ databases">
        <title>Genome Sequence of the sulphate-reducing bacterium, Pseudodesulfovibrio portus JCM14722.</title>
        <authorList>
            <person name="Kondo R."/>
            <person name="Kataoka T."/>
        </authorList>
    </citation>
    <scope>NUCLEOTIDE SEQUENCE</scope>
    <source>
        <strain evidence="6">JCM 14722</strain>
    </source>
</reference>
<evidence type="ECO:0000256" key="4">
    <source>
        <dbReference type="ARBA" id="ARBA00022691"/>
    </source>
</evidence>
<evidence type="ECO:0000313" key="6">
    <source>
        <dbReference type="EMBL" id="BDQ33573.1"/>
    </source>
</evidence>
<dbReference type="Pfam" id="PF02353">
    <property type="entry name" value="CMAS"/>
    <property type="match status" value="1"/>
</dbReference>
<evidence type="ECO:0000256" key="1">
    <source>
        <dbReference type="ARBA" id="ARBA00010815"/>
    </source>
</evidence>
<dbReference type="PANTHER" id="PTHR43667:SF1">
    <property type="entry name" value="CYCLOPROPANE-FATTY-ACYL-PHOSPHOLIPID SYNTHASE"/>
    <property type="match status" value="1"/>
</dbReference>
<dbReference type="InterPro" id="IPR003333">
    <property type="entry name" value="CMAS"/>
</dbReference>
<keyword evidence="4" id="KW-0949">S-adenosyl-L-methionine</keyword>
<keyword evidence="5" id="KW-0443">Lipid metabolism</keyword>
<dbReference type="CDD" id="cd02440">
    <property type="entry name" value="AdoMet_MTases"/>
    <property type="match status" value="1"/>
</dbReference>
<dbReference type="InterPro" id="IPR029063">
    <property type="entry name" value="SAM-dependent_MTases_sf"/>
</dbReference>
<dbReference type="EMBL" id="AP026708">
    <property type="protein sequence ID" value="BDQ33573.1"/>
    <property type="molecule type" value="Genomic_DNA"/>
</dbReference>
<dbReference type="PIRSF" id="PIRSF003085">
    <property type="entry name" value="CMAS"/>
    <property type="match status" value="1"/>
</dbReference>
<protein>
    <submittedName>
        <fullName evidence="6">Cyclopropane-fatty-acyl-phospholipid synthase</fullName>
    </submittedName>
</protein>
<dbReference type="RefSeq" id="WP_264983633.1">
    <property type="nucleotide sequence ID" value="NZ_AP026708.1"/>
</dbReference>
<dbReference type="Proteomes" id="UP001061361">
    <property type="component" value="Chromosome"/>
</dbReference>
<name>A0ABN6RV95_9BACT</name>
<sequence length="386" mass="44283">MDTSRQFLANLLAEAGVQVDGGAPWDLRVKDDRLFREVLLKKNLGLGEGYMLGWWDCERVDELICRVLKSGTADRVRGCWRLIVRLVPTLLVNLQSLSRARIVARRHYDLGNDLFQAFLDSYLQYSCAYFKGMACEPDPLQLTADQVSRDLETAQQSKMRLICEKLELKPGETLLDIGCGWGGLARFAAENYGCTVTGVNISRRQIDFAREFCKGLPVEISEADYRLLHGSYDKIVSVGMFEHVGYKNYRTFMETAARCLAPDGLFLLHTIGSNATSPDIDPWISKYIFPNGVLPSIAQISRAAEKWFTVEDLHNFGPDYDRTLLCWLRKFRDAWPDLQQRYGQRFGRMWEYYLQSCAGCFRARDIQLWQIVFTKIGRDQPCCRLT</sequence>
<keyword evidence="7" id="KW-1185">Reference proteome</keyword>
<evidence type="ECO:0000256" key="2">
    <source>
        <dbReference type="ARBA" id="ARBA00022603"/>
    </source>
</evidence>
<dbReference type="PANTHER" id="PTHR43667">
    <property type="entry name" value="CYCLOPROPANE-FATTY-ACYL-PHOSPHOLIPID SYNTHASE"/>
    <property type="match status" value="1"/>
</dbReference>
<dbReference type="InterPro" id="IPR050723">
    <property type="entry name" value="CFA/CMAS"/>
</dbReference>
<gene>
    <name evidence="6" type="ORF">JCM14722_11150</name>
</gene>
<evidence type="ECO:0000256" key="3">
    <source>
        <dbReference type="ARBA" id="ARBA00022679"/>
    </source>
</evidence>
<comment type="similarity">
    <text evidence="1">Belongs to the CFA/CMAS family.</text>
</comment>